<evidence type="ECO:0000256" key="2">
    <source>
        <dbReference type="ARBA" id="ARBA00022448"/>
    </source>
</evidence>
<dbReference type="PROSITE" id="PS50850">
    <property type="entry name" value="MFS"/>
    <property type="match status" value="1"/>
</dbReference>
<feature type="transmembrane region" description="Helical" evidence="6">
    <location>
        <begin position="267"/>
        <end position="291"/>
    </location>
</feature>
<dbReference type="SUPFAM" id="SSF103473">
    <property type="entry name" value="MFS general substrate transporter"/>
    <property type="match status" value="1"/>
</dbReference>
<evidence type="ECO:0000256" key="5">
    <source>
        <dbReference type="ARBA" id="ARBA00023136"/>
    </source>
</evidence>
<keyword evidence="5 6" id="KW-0472">Membrane</keyword>
<feature type="transmembrane region" description="Helical" evidence="6">
    <location>
        <begin position="361"/>
        <end position="381"/>
    </location>
</feature>
<feature type="transmembrane region" description="Helical" evidence="6">
    <location>
        <begin position="47"/>
        <end position="66"/>
    </location>
</feature>
<comment type="subcellular location">
    <subcellularLocation>
        <location evidence="1">Membrane</location>
        <topology evidence="1">Multi-pass membrane protein</topology>
    </subcellularLocation>
</comment>
<dbReference type="InterPro" id="IPR011701">
    <property type="entry name" value="MFS"/>
</dbReference>
<dbReference type="OrthoDB" id="9791756at2"/>
<keyword evidence="9" id="KW-1185">Reference proteome</keyword>
<evidence type="ECO:0000313" key="9">
    <source>
        <dbReference type="Proteomes" id="UP000245926"/>
    </source>
</evidence>
<dbReference type="Pfam" id="PF07690">
    <property type="entry name" value="MFS_1"/>
    <property type="match status" value="1"/>
</dbReference>
<keyword evidence="4 6" id="KW-1133">Transmembrane helix</keyword>
<dbReference type="GO" id="GO:0022857">
    <property type="term" value="F:transmembrane transporter activity"/>
    <property type="evidence" value="ECO:0007669"/>
    <property type="project" value="InterPro"/>
</dbReference>
<sequence>MSAAEAALDARIPLACCLGMLAVGVNGTAIMAALPTMRADLALDSEAVTWAVNSYLLASAACIILGGRASDWVGARRVALAGLILFGAASAVIALATGPATLLAGRAAQGLGAAFAVPATLACIGQAADPSRRSAALSAWAGALMLGFSLGPLVGGAATHLLGWRSVFVCTALALAAAAIALSTARAEAPPAAQRPSHLDAAGFALLATLMVSAVLALNGLPRAGQAPLHVAVPLAAAAAASALFVRVERRAADPFVDLAGIRRSPLFLRAAAIGAVAMFCILSTLLYFNIDAQGEAGLGLTPVGAGLMLLPLSVGLFALSRLAPRAVRRLGSAGALSGALVVVALACGAIVAAAHLRSEAILAVGLFLFGAGLAVPYATAPHLALAALPPEAAGQSSGLINACTFLGGSFG</sequence>
<feature type="transmembrane region" description="Helical" evidence="6">
    <location>
        <begin position="297"/>
        <end position="320"/>
    </location>
</feature>
<evidence type="ECO:0000313" key="8">
    <source>
        <dbReference type="EMBL" id="AWN40440.1"/>
    </source>
</evidence>
<reference evidence="9" key="1">
    <citation type="submission" date="2018-05" db="EMBL/GenBank/DDBJ databases">
        <title>Complete Genome Sequence of Methylobacterium sp. 17SD2-17.</title>
        <authorList>
            <person name="Srinivasan S."/>
        </authorList>
    </citation>
    <scope>NUCLEOTIDE SEQUENCE [LARGE SCALE GENOMIC DNA]</scope>
    <source>
        <strain evidence="9">17SD2-17</strain>
    </source>
</reference>
<dbReference type="InterPro" id="IPR036259">
    <property type="entry name" value="MFS_trans_sf"/>
</dbReference>
<feature type="transmembrane region" description="Helical" evidence="6">
    <location>
        <begin position="137"/>
        <end position="158"/>
    </location>
</feature>
<proteinExistence type="predicted"/>
<accession>A0A2U8W4K5</accession>
<protein>
    <recommendedName>
        <fullName evidence="7">Major facilitator superfamily (MFS) profile domain-containing protein</fullName>
    </recommendedName>
</protein>
<dbReference type="Proteomes" id="UP000245926">
    <property type="component" value="Chromosome"/>
</dbReference>
<evidence type="ECO:0000256" key="4">
    <source>
        <dbReference type="ARBA" id="ARBA00022989"/>
    </source>
</evidence>
<dbReference type="EMBL" id="CP029550">
    <property type="protein sequence ID" value="AWN40440.1"/>
    <property type="molecule type" value="Genomic_DNA"/>
</dbReference>
<keyword evidence="3 6" id="KW-0812">Transmembrane</keyword>
<evidence type="ECO:0000259" key="7">
    <source>
        <dbReference type="PROSITE" id="PS50850"/>
    </source>
</evidence>
<feature type="transmembrane region" description="Helical" evidence="6">
    <location>
        <begin position="227"/>
        <end position="246"/>
    </location>
</feature>
<dbReference type="KEGG" id="mets:DK389_07725"/>
<dbReference type="AlphaFoldDB" id="A0A2U8W4K5"/>
<feature type="domain" description="Major facilitator superfamily (MFS) profile" evidence="7">
    <location>
        <begin position="12"/>
        <end position="412"/>
    </location>
</feature>
<evidence type="ECO:0000256" key="1">
    <source>
        <dbReference type="ARBA" id="ARBA00004141"/>
    </source>
</evidence>
<evidence type="ECO:0000256" key="6">
    <source>
        <dbReference type="SAM" id="Phobius"/>
    </source>
</evidence>
<gene>
    <name evidence="8" type="ORF">DK389_07725</name>
</gene>
<dbReference type="CDD" id="cd17321">
    <property type="entry name" value="MFS_MMR_MDR_like"/>
    <property type="match status" value="1"/>
</dbReference>
<feature type="transmembrane region" description="Helical" evidence="6">
    <location>
        <begin position="103"/>
        <end position="125"/>
    </location>
</feature>
<feature type="transmembrane region" description="Helical" evidence="6">
    <location>
        <begin position="332"/>
        <end position="355"/>
    </location>
</feature>
<dbReference type="InterPro" id="IPR020846">
    <property type="entry name" value="MFS_dom"/>
</dbReference>
<dbReference type="Gene3D" id="1.20.1720.10">
    <property type="entry name" value="Multidrug resistance protein D"/>
    <property type="match status" value="2"/>
</dbReference>
<keyword evidence="2" id="KW-0813">Transport</keyword>
<organism evidence="8 9">
    <name type="scientific">Methylobacterium durans</name>
    <dbReference type="NCBI Taxonomy" id="2202825"/>
    <lineage>
        <taxon>Bacteria</taxon>
        <taxon>Pseudomonadati</taxon>
        <taxon>Pseudomonadota</taxon>
        <taxon>Alphaproteobacteria</taxon>
        <taxon>Hyphomicrobiales</taxon>
        <taxon>Methylobacteriaceae</taxon>
        <taxon>Methylobacterium</taxon>
    </lineage>
</organism>
<dbReference type="RefSeq" id="WP_109888587.1">
    <property type="nucleotide sequence ID" value="NZ_CP029550.1"/>
</dbReference>
<dbReference type="GO" id="GO:0016020">
    <property type="term" value="C:membrane"/>
    <property type="evidence" value="ECO:0007669"/>
    <property type="project" value="UniProtKB-SubCell"/>
</dbReference>
<feature type="transmembrane region" description="Helical" evidence="6">
    <location>
        <begin position="164"/>
        <end position="187"/>
    </location>
</feature>
<dbReference type="PANTHER" id="PTHR42718:SF9">
    <property type="entry name" value="MAJOR FACILITATOR SUPERFAMILY MULTIDRUG TRANSPORTER MFSC"/>
    <property type="match status" value="1"/>
</dbReference>
<feature type="transmembrane region" description="Helical" evidence="6">
    <location>
        <begin position="12"/>
        <end position="35"/>
    </location>
</feature>
<feature type="transmembrane region" description="Helical" evidence="6">
    <location>
        <begin position="199"/>
        <end position="221"/>
    </location>
</feature>
<name>A0A2U8W4K5_9HYPH</name>
<dbReference type="PANTHER" id="PTHR42718">
    <property type="entry name" value="MAJOR FACILITATOR SUPERFAMILY MULTIDRUG TRANSPORTER MFSC"/>
    <property type="match status" value="1"/>
</dbReference>
<feature type="transmembrane region" description="Helical" evidence="6">
    <location>
        <begin position="78"/>
        <end position="97"/>
    </location>
</feature>
<evidence type="ECO:0000256" key="3">
    <source>
        <dbReference type="ARBA" id="ARBA00022692"/>
    </source>
</evidence>